<sequence>MLRLRRSEAVVLYDVRCARPLQLLHLDAGRDNVKACARCRVVRYCSRSARKRRGQLIRSVATETCIRRWTQEWRDAIQPGRLALNLTNQRQLSLKHVFLFELERRRNARTPKKQFKMLDGEVMTREKALSILTEMGCPPRTIDNFRHDVRGNNTLQIVIIAEGLIKFVWFGGRDAITGEEVSLKDPTVDPSHGDLFAKYWKPAMINAIEEGTPP</sequence>
<comment type="caution">
    <text evidence="1">The sequence shown here is derived from an EMBL/GenBank/DDBJ whole genome shotgun (WGS) entry which is preliminary data.</text>
</comment>
<accession>A0A9P3PKN6</accession>
<gene>
    <name evidence="1" type="ORF">LshimejAT787_0407140</name>
</gene>
<evidence type="ECO:0000313" key="2">
    <source>
        <dbReference type="Proteomes" id="UP001063166"/>
    </source>
</evidence>
<keyword evidence="2" id="KW-1185">Reference proteome</keyword>
<protein>
    <submittedName>
        <fullName evidence="1">Uncharacterized protein</fullName>
    </submittedName>
</protein>
<proteinExistence type="predicted"/>
<evidence type="ECO:0000313" key="1">
    <source>
        <dbReference type="EMBL" id="GLB37663.1"/>
    </source>
</evidence>
<organism evidence="1 2">
    <name type="scientific">Lyophyllum shimeji</name>
    <name type="common">Hon-shimeji</name>
    <name type="synonym">Tricholoma shimeji</name>
    <dbReference type="NCBI Taxonomy" id="47721"/>
    <lineage>
        <taxon>Eukaryota</taxon>
        <taxon>Fungi</taxon>
        <taxon>Dikarya</taxon>
        <taxon>Basidiomycota</taxon>
        <taxon>Agaricomycotina</taxon>
        <taxon>Agaricomycetes</taxon>
        <taxon>Agaricomycetidae</taxon>
        <taxon>Agaricales</taxon>
        <taxon>Tricholomatineae</taxon>
        <taxon>Lyophyllaceae</taxon>
        <taxon>Lyophyllum</taxon>
    </lineage>
</organism>
<name>A0A9P3PKN6_LYOSH</name>
<dbReference type="Proteomes" id="UP001063166">
    <property type="component" value="Unassembled WGS sequence"/>
</dbReference>
<reference evidence="1" key="1">
    <citation type="submission" date="2022-07" db="EMBL/GenBank/DDBJ databases">
        <title>The genome of Lyophyllum shimeji provides insight into the initial evolution of ectomycorrhizal fungal genome.</title>
        <authorList>
            <person name="Kobayashi Y."/>
            <person name="Shibata T."/>
            <person name="Hirakawa H."/>
            <person name="Shigenobu S."/>
            <person name="Nishiyama T."/>
            <person name="Yamada A."/>
            <person name="Hasebe M."/>
            <person name="Kawaguchi M."/>
        </authorList>
    </citation>
    <scope>NUCLEOTIDE SEQUENCE</scope>
    <source>
        <strain evidence="1">AT787</strain>
    </source>
</reference>
<dbReference type="EMBL" id="BRPK01000004">
    <property type="protein sequence ID" value="GLB37663.1"/>
    <property type="molecule type" value="Genomic_DNA"/>
</dbReference>
<dbReference type="OrthoDB" id="9922773at2759"/>
<dbReference type="AlphaFoldDB" id="A0A9P3PKN6"/>